<organism evidence="2 3">
    <name type="scientific">Mycoplasmopsis columboralis</name>
    <dbReference type="NCBI Taxonomy" id="171282"/>
    <lineage>
        <taxon>Bacteria</taxon>
        <taxon>Bacillati</taxon>
        <taxon>Mycoplasmatota</taxon>
        <taxon>Mycoplasmoidales</taxon>
        <taxon>Metamycoplasmataceae</taxon>
        <taxon>Mycoplasmopsis</taxon>
    </lineage>
</organism>
<dbReference type="RefSeq" id="WP_036433789.1">
    <property type="nucleotide sequence ID" value="NZ_LR215039.1"/>
</dbReference>
<name>A0A449B6F8_9BACT</name>
<evidence type="ECO:0000313" key="3">
    <source>
        <dbReference type="Proteomes" id="UP000289497"/>
    </source>
</evidence>
<dbReference type="Proteomes" id="UP000289497">
    <property type="component" value="Chromosome"/>
</dbReference>
<proteinExistence type="predicted"/>
<evidence type="ECO:0000313" key="2">
    <source>
        <dbReference type="EMBL" id="VEU76184.1"/>
    </source>
</evidence>
<dbReference type="OrthoDB" id="394137at2"/>
<dbReference type="PROSITE" id="PS51257">
    <property type="entry name" value="PROKAR_LIPOPROTEIN"/>
    <property type="match status" value="1"/>
</dbReference>
<reference evidence="2 3" key="1">
    <citation type="submission" date="2019-01" db="EMBL/GenBank/DDBJ databases">
        <authorList>
            <consortium name="Pathogen Informatics"/>
        </authorList>
    </citation>
    <scope>NUCLEOTIDE SEQUENCE [LARGE SCALE GENOMIC DNA]</scope>
    <source>
        <strain evidence="2 3">NCTC10179</strain>
    </source>
</reference>
<sequence>MRLKNKLILGASTTSLIPLAAMSCSNERTAEENKAIVNAVASLVQVSVFDKNSEDKNERVKTNISDVYSSYVKSVRDVKFHGFNPDKYQVVNAEFENYNGYTVVKYQLQDIKTKTTSDQKSYTIRGFKLNPNYFISLTALQEANAELFKSEMRAEANTDVAARVKEFKDLESYVPNVEGYTADQFNKDLKTLEDYLKFLQNRFEVEGYSTDFEVESLGQYLEHEVDDFETMYPEYKEALHRLLSLKASEYLNNTNKNGLSDKDFDTYVQDFRDKAQSIKENPYWVRKPELREKYSADLEAVLDELDTLQSKDEKFKDKLQAVLEQYSELDLPLEDKIKYVTLKLLNSENGGNKLLNDIEAELNALRDADQQIPATDEEKAASDRYKSWIRIAQLELKYVTRKLGSTDAQSEFAYAGITENTNEVTAEEGKQKELEFYKSFRDTITETENSWYSQEQFDKDLAKLDEFLTFLQAQNVTDKDTPATKHWVFDVNNKYDVYKYNVDKFMELEPEYNEAIDRLNSLVANKYIKDHADQYELQTLKTKANELVAKFEEITKKPEFRGLESAVIRSFGDYDKEKFAKKLWEEEFESLGLNQLGSSENARRIILGLVEDPTTQVVQDRHAAFLSAYRVNPKYVTKAREFMLKDYLDQLDSVIKHAKAEYEKMANADITEEHKATAKDMQRWMRIAQVSLPVWRGVTGDQIDYASVNQKEADYWKSYDLSKYPLYSSNPELFNSDLAYYIKFLEFLQSENVNKNDETNMFVMNSKANKFTAESLTKEKHYYEANVDLYKMRLPKFREVFGRLKGLAAYNWLATGTNSDLVTPEAIQRLYEETKEKAQNIFFVDMTNPDATESANKPTAEPGATNYTANFPIVKKLFQEYMTLAGETSEAKTKLIDDRNYTFADSDLALRDRYFEYFLLTSVNQALQALERAYALTPVTEDQHNQIEDLKDYLKDFKPEDKAKYLEDLRNKVYTMLTRPDSFPGGPEGDKAKYSVDKFLGENYNTENASEYKGDLRDVANFLDYLDQSQVGSLQTVLPKNAKNEDKQEYSTKQYSDNELATYVELEKKFREAMTRITSYVAESFLEKETTDPRFKDTEDKLKELIEKYVGYYTTDKTSNEEALKSPSFAEEIAELDKMSALLTEIKETGYDFSKLIKDYFIGLPSDSVSDKNYIRMEELSKFILKLRAFEAHLEEYKNGQLTDAEKADLTTKKTELSDNEYAGQDLDKLSKDLLEVNKEFLHDDHEADPANHIKKHSYSESNLVDDVKLIVNFYKEADRLQALIKAAEDQNSSRLYRKALEQYNGAYSLAKAAYQGALERIYNNKLDLYKLKAKELNELAETAKFDTDVQSNNRDARTAYATARATQKSLLTLFALDIKNADDANVTEEQKVATAKTVLNGSAKEGETPAAKLANITNAINKELRLFILNVKQTKDALDENTNSSTTTSTN</sequence>
<dbReference type="EMBL" id="LR215039">
    <property type="protein sequence ID" value="VEU76184.1"/>
    <property type="molecule type" value="Genomic_DNA"/>
</dbReference>
<evidence type="ECO:0000256" key="1">
    <source>
        <dbReference type="SAM" id="Coils"/>
    </source>
</evidence>
<protein>
    <recommendedName>
        <fullName evidence="4">Lipoprotein</fullName>
    </recommendedName>
</protein>
<dbReference type="KEGG" id="mcou:NCTC10179_00355"/>
<keyword evidence="1" id="KW-0175">Coiled coil</keyword>
<gene>
    <name evidence="2" type="ORF">NCTC10179_00355</name>
</gene>
<evidence type="ECO:0008006" key="4">
    <source>
        <dbReference type="Google" id="ProtNLM"/>
    </source>
</evidence>
<feature type="coiled-coil region" evidence="1">
    <location>
        <begin position="291"/>
        <end position="325"/>
    </location>
</feature>
<keyword evidence="3" id="KW-1185">Reference proteome</keyword>
<accession>A0A449B6F8</accession>